<accession>A0A7I7URL4</accession>
<proteinExistence type="predicted"/>
<gene>
    <name evidence="1" type="ORF">MPUL_46210</name>
</gene>
<dbReference type="EMBL" id="AP022599">
    <property type="protein sequence ID" value="BBY83463.1"/>
    <property type="molecule type" value="Genomic_DNA"/>
</dbReference>
<keyword evidence="2" id="KW-1185">Reference proteome</keyword>
<dbReference type="Proteomes" id="UP000467252">
    <property type="component" value="Chromosome"/>
</dbReference>
<organism evidence="1 2">
    <name type="scientific">Mycolicibacterium pulveris</name>
    <name type="common">Mycobacterium pulveris</name>
    <dbReference type="NCBI Taxonomy" id="36813"/>
    <lineage>
        <taxon>Bacteria</taxon>
        <taxon>Bacillati</taxon>
        <taxon>Actinomycetota</taxon>
        <taxon>Actinomycetes</taxon>
        <taxon>Mycobacteriales</taxon>
        <taxon>Mycobacteriaceae</taxon>
        <taxon>Mycolicibacterium</taxon>
    </lineage>
</organism>
<sequence>MTAQLFLAQVASDYRRVASPELDLDEVEAQRNSDEGATILERCHVVSRPVAPLAVGQYLASHQRSVRGGLANTLETWMLSAVDRILQSQCAVAFGDVLGPLIHVALDTSNDHAAMALPGWSSRVGETWCEEFLVAGAEILNDPSLLGSSQIEGRVTTSYRRDPIDAPETIDTVVALAAALRPVDDVRVSAAGGIPKIDLVLSGERLTPDELACSGGGRGTYPPM</sequence>
<dbReference type="RefSeq" id="WP_163904312.1">
    <property type="nucleotide sequence ID" value="NZ_AP022599.1"/>
</dbReference>
<evidence type="ECO:0000313" key="1">
    <source>
        <dbReference type="EMBL" id="BBY83463.1"/>
    </source>
</evidence>
<name>A0A7I7URL4_MYCPV</name>
<protein>
    <submittedName>
        <fullName evidence="1">Uncharacterized protein</fullName>
    </submittedName>
</protein>
<dbReference type="AlphaFoldDB" id="A0A7I7URL4"/>
<evidence type="ECO:0000313" key="2">
    <source>
        <dbReference type="Proteomes" id="UP000467252"/>
    </source>
</evidence>
<reference evidence="1 2" key="1">
    <citation type="journal article" date="2019" name="Emerg. Microbes Infect.">
        <title>Comprehensive subspecies identification of 175 nontuberculous mycobacteria species based on 7547 genomic profiles.</title>
        <authorList>
            <person name="Matsumoto Y."/>
            <person name="Kinjo T."/>
            <person name="Motooka D."/>
            <person name="Nabeya D."/>
            <person name="Jung N."/>
            <person name="Uechi K."/>
            <person name="Horii T."/>
            <person name="Iida T."/>
            <person name="Fujita J."/>
            <person name="Nakamura S."/>
        </authorList>
    </citation>
    <scope>NUCLEOTIDE SEQUENCE [LARGE SCALE GENOMIC DNA]</scope>
    <source>
        <strain evidence="1 2">JCM 6370</strain>
    </source>
</reference>